<accession>A0AAD7AGW2</accession>
<dbReference type="Proteomes" id="UP001218218">
    <property type="component" value="Unassembled WGS sequence"/>
</dbReference>
<comment type="caution">
    <text evidence="2">The sequence shown here is derived from an EMBL/GenBank/DDBJ whole genome shotgun (WGS) entry which is preliminary data.</text>
</comment>
<dbReference type="AlphaFoldDB" id="A0AAD7AGW2"/>
<evidence type="ECO:0000313" key="2">
    <source>
        <dbReference type="EMBL" id="KAJ7358115.1"/>
    </source>
</evidence>
<gene>
    <name evidence="2" type="ORF">DFH08DRAFT_932361</name>
</gene>
<keyword evidence="3" id="KW-1185">Reference proteome</keyword>
<evidence type="ECO:0000256" key="1">
    <source>
        <dbReference type="SAM" id="MobiDB-lite"/>
    </source>
</evidence>
<organism evidence="2 3">
    <name type="scientific">Mycena albidolilacea</name>
    <dbReference type="NCBI Taxonomy" id="1033008"/>
    <lineage>
        <taxon>Eukaryota</taxon>
        <taxon>Fungi</taxon>
        <taxon>Dikarya</taxon>
        <taxon>Basidiomycota</taxon>
        <taxon>Agaricomycotina</taxon>
        <taxon>Agaricomycetes</taxon>
        <taxon>Agaricomycetidae</taxon>
        <taxon>Agaricales</taxon>
        <taxon>Marasmiineae</taxon>
        <taxon>Mycenaceae</taxon>
        <taxon>Mycena</taxon>
    </lineage>
</organism>
<protein>
    <submittedName>
        <fullName evidence="2">Uncharacterized protein</fullName>
    </submittedName>
</protein>
<dbReference type="EMBL" id="JARIHO010000007">
    <property type="protein sequence ID" value="KAJ7358115.1"/>
    <property type="molecule type" value="Genomic_DNA"/>
</dbReference>
<evidence type="ECO:0000313" key="3">
    <source>
        <dbReference type="Proteomes" id="UP001218218"/>
    </source>
</evidence>
<name>A0AAD7AGW2_9AGAR</name>
<proteinExistence type="predicted"/>
<reference evidence="2" key="1">
    <citation type="submission" date="2023-03" db="EMBL/GenBank/DDBJ databases">
        <title>Massive genome expansion in bonnet fungi (Mycena s.s.) driven by repeated elements and novel gene families across ecological guilds.</title>
        <authorList>
            <consortium name="Lawrence Berkeley National Laboratory"/>
            <person name="Harder C.B."/>
            <person name="Miyauchi S."/>
            <person name="Viragh M."/>
            <person name="Kuo A."/>
            <person name="Thoen E."/>
            <person name="Andreopoulos B."/>
            <person name="Lu D."/>
            <person name="Skrede I."/>
            <person name="Drula E."/>
            <person name="Henrissat B."/>
            <person name="Morin E."/>
            <person name="Kohler A."/>
            <person name="Barry K."/>
            <person name="LaButti K."/>
            <person name="Morin E."/>
            <person name="Salamov A."/>
            <person name="Lipzen A."/>
            <person name="Mereny Z."/>
            <person name="Hegedus B."/>
            <person name="Baldrian P."/>
            <person name="Stursova M."/>
            <person name="Weitz H."/>
            <person name="Taylor A."/>
            <person name="Grigoriev I.V."/>
            <person name="Nagy L.G."/>
            <person name="Martin F."/>
            <person name="Kauserud H."/>
        </authorList>
    </citation>
    <scope>NUCLEOTIDE SEQUENCE</scope>
    <source>
        <strain evidence="2">CBHHK002</strain>
    </source>
</reference>
<sequence>MQPRRRLRPCHLLPCRQLCVQTTSMMPPTTAPPAPAPRARRPATQHKQNTSGISVQTPAAGLAWICSGHTLSGESSTSAYVPGAREEVEGEAVWEVQGGKVPRPASTRVASGMKPQGVKTGQDYSIPLSVGTRYAYCLSNGTLSSLSSTELIGHVFFRSRRTFNVRREDSERSLRGRSIAIEQKTGAKTNSKNNSCIGSRQLNAASNIFGISIECHGRLYSNAGSRTPGARGSTVKILVATARFKTIRARVFDWVHSFDRINLSSTLEGGEDVPELASLLWVDNKVFISTQKSNRLLGRQEEECEKWSEQTGNMTARGRVDRSVIAPGQPWHRQRDIANI</sequence>
<feature type="region of interest" description="Disordered" evidence="1">
    <location>
        <begin position="24"/>
        <end position="53"/>
    </location>
</feature>